<evidence type="ECO:0000313" key="1">
    <source>
        <dbReference type="EMBL" id="GFY46209.1"/>
    </source>
</evidence>
<comment type="caution">
    <text evidence="1">The sequence shown here is derived from an EMBL/GenBank/DDBJ whole genome shotgun (WGS) entry which is preliminary data.</text>
</comment>
<dbReference type="Proteomes" id="UP000886998">
    <property type="component" value="Unassembled WGS sequence"/>
</dbReference>
<name>A0A8X6X3F0_9ARAC</name>
<reference evidence="1" key="1">
    <citation type="submission" date="2020-08" db="EMBL/GenBank/DDBJ databases">
        <title>Multicomponent nature underlies the extraordinary mechanical properties of spider dragline silk.</title>
        <authorList>
            <person name="Kono N."/>
            <person name="Nakamura H."/>
            <person name="Mori M."/>
            <person name="Yoshida Y."/>
            <person name="Ohtoshi R."/>
            <person name="Malay A.D."/>
            <person name="Moran D.A.P."/>
            <person name="Tomita M."/>
            <person name="Numata K."/>
            <person name="Arakawa K."/>
        </authorList>
    </citation>
    <scope>NUCLEOTIDE SEQUENCE</scope>
</reference>
<keyword evidence="2" id="KW-1185">Reference proteome</keyword>
<proteinExistence type="predicted"/>
<organism evidence="1 2">
    <name type="scientific">Trichonephila inaurata madagascariensis</name>
    <dbReference type="NCBI Taxonomy" id="2747483"/>
    <lineage>
        <taxon>Eukaryota</taxon>
        <taxon>Metazoa</taxon>
        <taxon>Ecdysozoa</taxon>
        <taxon>Arthropoda</taxon>
        <taxon>Chelicerata</taxon>
        <taxon>Arachnida</taxon>
        <taxon>Araneae</taxon>
        <taxon>Araneomorphae</taxon>
        <taxon>Entelegynae</taxon>
        <taxon>Araneoidea</taxon>
        <taxon>Nephilidae</taxon>
        <taxon>Trichonephila</taxon>
        <taxon>Trichonephila inaurata</taxon>
    </lineage>
</organism>
<dbReference type="EMBL" id="BMAV01005273">
    <property type="protein sequence ID" value="GFY46209.1"/>
    <property type="molecule type" value="Genomic_DNA"/>
</dbReference>
<sequence>MPHVMRNVVIGGHIRIFSVREKWFFSRTEKMLGRKEPAPGPVNAANMPINTETYSDNFVDIGVGILLATFKLTGGLRTLDDITTISHATGKNVEGKV</sequence>
<dbReference type="AlphaFoldDB" id="A0A8X6X3F0"/>
<protein>
    <submittedName>
        <fullName evidence="1">Uncharacterized protein</fullName>
    </submittedName>
</protein>
<evidence type="ECO:0000313" key="2">
    <source>
        <dbReference type="Proteomes" id="UP000886998"/>
    </source>
</evidence>
<accession>A0A8X6X3F0</accession>
<gene>
    <name evidence="1" type="ORF">TNIN_212251</name>
</gene>